<dbReference type="InterPro" id="IPR052374">
    <property type="entry name" value="SERAC1"/>
</dbReference>
<dbReference type="PANTHER" id="PTHR48182:SF2">
    <property type="entry name" value="PROTEIN SERAC1"/>
    <property type="match status" value="1"/>
</dbReference>
<evidence type="ECO:0000313" key="9">
    <source>
        <dbReference type="EMBL" id="KAK7742735.1"/>
    </source>
</evidence>
<dbReference type="InterPro" id="IPR029058">
    <property type="entry name" value="AB_hydrolase_fold"/>
</dbReference>
<evidence type="ECO:0000256" key="3">
    <source>
        <dbReference type="ARBA" id="ARBA00004370"/>
    </source>
</evidence>
<name>A0ABR1PQE2_DIAER</name>
<protein>
    <recommendedName>
        <fullName evidence="11">DUF676 domain-containing protein</fullName>
    </recommendedName>
</protein>
<comment type="subcellular location">
    <subcellularLocation>
        <location evidence="2">Endoplasmic reticulum</location>
    </subcellularLocation>
    <subcellularLocation>
        <location evidence="3">Membrane</location>
    </subcellularLocation>
    <subcellularLocation>
        <location evidence="1">Mitochondrion</location>
    </subcellularLocation>
</comment>
<dbReference type="EMBL" id="JAKNSF020000001">
    <property type="protein sequence ID" value="KAK7742735.1"/>
    <property type="molecule type" value="Genomic_DNA"/>
</dbReference>
<dbReference type="CDD" id="cd22249">
    <property type="entry name" value="UDM1_RNF168_RNF169-like"/>
    <property type="match status" value="1"/>
</dbReference>
<keyword evidence="10" id="KW-1185">Reference proteome</keyword>
<dbReference type="Proteomes" id="UP001430848">
    <property type="component" value="Unassembled WGS sequence"/>
</dbReference>
<keyword evidence="5" id="KW-0496">Mitochondrion</keyword>
<evidence type="ECO:0000256" key="8">
    <source>
        <dbReference type="SAM" id="MobiDB-lite"/>
    </source>
</evidence>
<dbReference type="Gene3D" id="3.40.50.1820">
    <property type="entry name" value="alpha/beta hydrolase"/>
    <property type="match status" value="1"/>
</dbReference>
<feature type="coiled-coil region" evidence="7">
    <location>
        <begin position="383"/>
        <end position="444"/>
    </location>
</feature>
<feature type="region of interest" description="Disordered" evidence="8">
    <location>
        <begin position="677"/>
        <end position="718"/>
    </location>
</feature>
<organism evidence="9 10">
    <name type="scientific">Diaporthe eres</name>
    <name type="common">Phomopsis oblonga</name>
    <dbReference type="NCBI Taxonomy" id="83184"/>
    <lineage>
        <taxon>Eukaryota</taxon>
        <taxon>Fungi</taxon>
        <taxon>Dikarya</taxon>
        <taxon>Ascomycota</taxon>
        <taxon>Pezizomycotina</taxon>
        <taxon>Sordariomycetes</taxon>
        <taxon>Sordariomycetidae</taxon>
        <taxon>Diaporthales</taxon>
        <taxon>Diaporthaceae</taxon>
        <taxon>Diaporthe</taxon>
        <taxon>Diaporthe eres species complex</taxon>
    </lineage>
</organism>
<feature type="compositionally biased region" description="Basic residues" evidence="8">
    <location>
        <begin position="527"/>
        <end position="536"/>
    </location>
</feature>
<sequence>MRFPSIKSVKSSRSVTSVDSDASTVLPNPPVVSGGLTILHPPNDDGTALVDIITVHGLSGHPQNTWTNLDTKHYWPMESLPGDVPRARIMAFGYSTTVSPFNKSTAIVSDVAKQLISHLINKRTSQDRQRPIIFIAHSLGGIVVKEFLHVASNTGHEDLAGCVCGILFLGTPHKGSHLASFMGVISDLVKSLLGRSADAIIEDLSSNSRHLLELDQLLRFKLAKIDIYSFYELLPLKPLSRPVVERHSALLNLPSELEQIGLEADHRQMCRPPDRNHFIYETIAQRVLSIMNRQIHKAQYASDLVEMTNNFASKHMDHIAVLTKQLHECQIGSELTPMITVLQHTVSLQVSQTKGTEETPLSGFEEVLKSLPIREVKSFVDGIQRLMERAKSLQELILMTERENERKRADARIEAERQASEERIRELMEENARLKAMVEEQEIASAGTAASTMQGALAERFLAKKGQARDQYRSVQLSAAVLKESSPKSPGAERTTAHGDRASQLGGDALEESNRSLGFSEEEARYTRKWKARKRREPPTDRSLLQETRRSKRQMSHYDGPTGTFDLAEDSDFLFWGEADRIGSRNHLERSTCEGMDTQDNVLPNSWAQHAAEPYRFGASHSAGPAAPSGRLCGGDLPDQMGHPSTELALEYANHPQSGGETTGHAELGVVRRGKRIPAAKRQRKTSGVQVNEGFAGNTEQEPKPPKSAQQPAGPMKTIQESKLVENMEQVQGMVEKLSLLLQVGQHAIGEHEAAVMLTAQS</sequence>
<dbReference type="PANTHER" id="PTHR48182">
    <property type="entry name" value="PROTEIN SERAC1"/>
    <property type="match status" value="1"/>
</dbReference>
<evidence type="ECO:0000256" key="4">
    <source>
        <dbReference type="ARBA" id="ARBA00022824"/>
    </source>
</evidence>
<keyword evidence="7" id="KW-0175">Coiled coil</keyword>
<comment type="caution">
    <text evidence="9">The sequence shown here is derived from an EMBL/GenBank/DDBJ whole genome shotgun (WGS) entry which is preliminary data.</text>
</comment>
<evidence type="ECO:0000256" key="5">
    <source>
        <dbReference type="ARBA" id="ARBA00023128"/>
    </source>
</evidence>
<evidence type="ECO:0000256" key="6">
    <source>
        <dbReference type="ARBA" id="ARBA00023136"/>
    </source>
</evidence>
<dbReference type="SUPFAM" id="SSF53474">
    <property type="entry name" value="alpha/beta-Hydrolases"/>
    <property type="match status" value="1"/>
</dbReference>
<keyword evidence="4" id="KW-0256">Endoplasmic reticulum</keyword>
<keyword evidence="6" id="KW-0472">Membrane</keyword>
<evidence type="ECO:0000256" key="2">
    <source>
        <dbReference type="ARBA" id="ARBA00004240"/>
    </source>
</evidence>
<evidence type="ECO:0000313" key="10">
    <source>
        <dbReference type="Proteomes" id="UP001430848"/>
    </source>
</evidence>
<proteinExistence type="predicted"/>
<reference evidence="9 10" key="1">
    <citation type="submission" date="2024-02" db="EMBL/GenBank/DDBJ databases">
        <title>De novo assembly and annotation of 12 fungi associated with fruit tree decline syndrome in Ontario, Canada.</title>
        <authorList>
            <person name="Sulman M."/>
            <person name="Ellouze W."/>
            <person name="Ilyukhin E."/>
        </authorList>
    </citation>
    <scope>NUCLEOTIDE SEQUENCE [LARGE SCALE GENOMIC DNA]</scope>
    <source>
        <strain evidence="9 10">M169</strain>
    </source>
</reference>
<evidence type="ECO:0000256" key="1">
    <source>
        <dbReference type="ARBA" id="ARBA00004173"/>
    </source>
</evidence>
<evidence type="ECO:0008006" key="11">
    <source>
        <dbReference type="Google" id="ProtNLM"/>
    </source>
</evidence>
<gene>
    <name evidence="9" type="ORF">SLS63_000301</name>
</gene>
<evidence type="ECO:0000256" key="7">
    <source>
        <dbReference type="SAM" id="Coils"/>
    </source>
</evidence>
<accession>A0ABR1PQE2</accession>
<feature type="region of interest" description="Disordered" evidence="8">
    <location>
        <begin position="479"/>
        <end position="563"/>
    </location>
</feature>